<evidence type="ECO:0000313" key="2">
    <source>
        <dbReference type="Proteomes" id="UP000670092"/>
    </source>
</evidence>
<dbReference type="Proteomes" id="UP000670092">
    <property type="component" value="Unassembled WGS sequence"/>
</dbReference>
<comment type="caution">
    <text evidence="1">The sequence shown here is derived from an EMBL/GenBank/DDBJ whole genome shotgun (WGS) entry which is preliminary data.</text>
</comment>
<name>A0A8H8D5B3_AJECA</name>
<evidence type="ECO:0000313" key="1">
    <source>
        <dbReference type="EMBL" id="KAG5300318.1"/>
    </source>
</evidence>
<proteinExistence type="predicted"/>
<sequence length="63" mass="7136">MCTGYIENIREVGKLLSVYLGTYSTRSFDTGEKAAFSSSFDRLQAWLLLLPFKQVATAEILRE</sequence>
<accession>A0A8H8D5B3</accession>
<organism evidence="1 2">
    <name type="scientific">Ajellomyces capsulatus</name>
    <name type="common">Darling's disease fungus</name>
    <name type="synonym">Histoplasma capsulatum</name>
    <dbReference type="NCBI Taxonomy" id="5037"/>
    <lineage>
        <taxon>Eukaryota</taxon>
        <taxon>Fungi</taxon>
        <taxon>Dikarya</taxon>
        <taxon>Ascomycota</taxon>
        <taxon>Pezizomycotina</taxon>
        <taxon>Eurotiomycetes</taxon>
        <taxon>Eurotiomycetidae</taxon>
        <taxon>Onygenales</taxon>
        <taxon>Ajellomycetaceae</taxon>
        <taxon>Histoplasma</taxon>
    </lineage>
</organism>
<reference evidence="1 2" key="1">
    <citation type="submission" date="2021-01" db="EMBL/GenBank/DDBJ databases">
        <title>Chromosome-level genome assembly of a human fungal pathogen reveals clustering of transcriptionally co-regulated genes.</title>
        <authorList>
            <person name="Voorhies M."/>
            <person name="Cohen S."/>
            <person name="Shea T.P."/>
            <person name="Petrus S."/>
            <person name="Munoz J.F."/>
            <person name="Poplawski S."/>
            <person name="Goldman W.E."/>
            <person name="Michael T."/>
            <person name="Cuomo C.A."/>
            <person name="Sil A."/>
            <person name="Beyhan S."/>
        </authorList>
    </citation>
    <scope>NUCLEOTIDE SEQUENCE [LARGE SCALE GENOMIC DNA]</scope>
    <source>
        <strain evidence="1 2">G184AR</strain>
    </source>
</reference>
<dbReference type="VEuPathDB" id="FungiDB:I7I52_10898"/>
<gene>
    <name evidence="1" type="ORF">I7I52_10898</name>
</gene>
<dbReference type="AlphaFoldDB" id="A0A8H8D5B3"/>
<dbReference type="EMBL" id="JAEVHI010000002">
    <property type="protein sequence ID" value="KAG5300318.1"/>
    <property type="molecule type" value="Genomic_DNA"/>
</dbReference>
<protein>
    <submittedName>
        <fullName evidence="1">Uncharacterized protein</fullName>
    </submittedName>
</protein>